<sequence>MAENLLPSTYSLDVTGGFNNAETLKYLAENPTVILQDLNYIGDGRPTLEPIINNTPVSTLKTDQYLGSPSALPKPKTWPFKESSQFSLLFGKARNAFSQNTYSDDMSLLPQVYSSPASESDTDAPFVGGSNSPVEPATPEPLAATVDTDAATNAVLPHMWKGTQAATQEYPTASSEFHTPKQRSGRERVCVHRGILATN</sequence>
<organism evidence="2 3">
    <name type="scientific">Pleurotus eryngii</name>
    <name type="common">Boletus of the steppes</name>
    <dbReference type="NCBI Taxonomy" id="5323"/>
    <lineage>
        <taxon>Eukaryota</taxon>
        <taxon>Fungi</taxon>
        <taxon>Dikarya</taxon>
        <taxon>Basidiomycota</taxon>
        <taxon>Agaricomycotina</taxon>
        <taxon>Agaricomycetes</taxon>
        <taxon>Agaricomycetidae</taxon>
        <taxon>Agaricales</taxon>
        <taxon>Pleurotineae</taxon>
        <taxon>Pleurotaceae</taxon>
        <taxon>Pleurotus</taxon>
    </lineage>
</organism>
<comment type="caution">
    <text evidence="2">The sequence shown here is derived from an EMBL/GenBank/DDBJ whole genome shotgun (WGS) entry which is preliminary data.</text>
</comment>
<dbReference type="EMBL" id="MU154662">
    <property type="protein sequence ID" value="KAF9489720.1"/>
    <property type="molecule type" value="Genomic_DNA"/>
</dbReference>
<reference evidence="2" key="1">
    <citation type="submission" date="2020-11" db="EMBL/GenBank/DDBJ databases">
        <authorList>
            <consortium name="DOE Joint Genome Institute"/>
            <person name="Ahrendt S."/>
            <person name="Riley R."/>
            <person name="Andreopoulos W."/>
            <person name="Labutti K."/>
            <person name="Pangilinan J."/>
            <person name="Ruiz-Duenas F.J."/>
            <person name="Barrasa J.M."/>
            <person name="Sanchez-Garcia M."/>
            <person name="Camarero S."/>
            <person name="Miyauchi S."/>
            <person name="Serrano A."/>
            <person name="Linde D."/>
            <person name="Babiker R."/>
            <person name="Drula E."/>
            <person name="Ayuso-Fernandez I."/>
            <person name="Pacheco R."/>
            <person name="Padilla G."/>
            <person name="Ferreira P."/>
            <person name="Barriuso J."/>
            <person name="Kellner H."/>
            <person name="Castanera R."/>
            <person name="Alfaro M."/>
            <person name="Ramirez L."/>
            <person name="Pisabarro A.G."/>
            <person name="Kuo A."/>
            <person name="Tritt A."/>
            <person name="Lipzen A."/>
            <person name="He G."/>
            <person name="Yan M."/>
            <person name="Ng V."/>
            <person name="Cullen D."/>
            <person name="Martin F."/>
            <person name="Rosso M.-N."/>
            <person name="Henrissat B."/>
            <person name="Hibbett D."/>
            <person name="Martinez A.T."/>
            <person name="Grigoriev I.V."/>
        </authorList>
    </citation>
    <scope>NUCLEOTIDE SEQUENCE</scope>
    <source>
        <strain evidence="2">ATCC 90797</strain>
    </source>
</reference>
<feature type="region of interest" description="Disordered" evidence="1">
    <location>
        <begin position="114"/>
        <end position="137"/>
    </location>
</feature>
<gene>
    <name evidence="2" type="ORF">BDN71DRAFT_283037</name>
</gene>
<keyword evidence="3" id="KW-1185">Reference proteome</keyword>
<protein>
    <submittedName>
        <fullName evidence="2">Uncharacterized protein</fullName>
    </submittedName>
</protein>
<dbReference type="Proteomes" id="UP000807025">
    <property type="component" value="Unassembled WGS sequence"/>
</dbReference>
<dbReference type="OrthoDB" id="3038751at2759"/>
<evidence type="ECO:0000313" key="2">
    <source>
        <dbReference type="EMBL" id="KAF9489720.1"/>
    </source>
</evidence>
<evidence type="ECO:0000256" key="1">
    <source>
        <dbReference type="SAM" id="MobiDB-lite"/>
    </source>
</evidence>
<proteinExistence type="predicted"/>
<dbReference type="AlphaFoldDB" id="A0A9P5ZN88"/>
<accession>A0A9P5ZN88</accession>
<name>A0A9P5ZN88_PLEER</name>
<evidence type="ECO:0000313" key="3">
    <source>
        <dbReference type="Proteomes" id="UP000807025"/>
    </source>
</evidence>